<dbReference type="PANTHER" id="PTHR42770">
    <property type="entry name" value="AMINO ACID TRANSPORTER-RELATED"/>
    <property type="match status" value="1"/>
</dbReference>
<feature type="compositionally biased region" description="Low complexity" evidence="5">
    <location>
        <begin position="466"/>
        <end position="479"/>
    </location>
</feature>
<keyword evidence="9" id="KW-1185">Reference proteome</keyword>
<feature type="transmembrane region" description="Helical" evidence="6">
    <location>
        <begin position="243"/>
        <end position="262"/>
    </location>
</feature>
<feature type="region of interest" description="Disordered" evidence="5">
    <location>
        <begin position="463"/>
        <end position="486"/>
    </location>
</feature>
<dbReference type="EMBL" id="JAVKGS010000001">
    <property type="protein sequence ID" value="MDR5690910.1"/>
    <property type="molecule type" value="Genomic_DNA"/>
</dbReference>
<feature type="transmembrane region" description="Helical" evidence="6">
    <location>
        <begin position="424"/>
        <end position="442"/>
    </location>
</feature>
<dbReference type="RefSeq" id="WP_310519591.1">
    <property type="nucleotide sequence ID" value="NZ_BAABBS010000004.1"/>
</dbReference>
<comment type="subcellular location">
    <subcellularLocation>
        <location evidence="1">Membrane</location>
        <topology evidence="1">Multi-pass membrane protein</topology>
    </subcellularLocation>
</comment>
<keyword evidence="3 6" id="KW-1133">Transmembrane helix</keyword>
<feature type="transmembrane region" description="Helical" evidence="6">
    <location>
        <begin position="339"/>
        <end position="359"/>
    </location>
</feature>
<evidence type="ECO:0000256" key="2">
    <source>
        <dbReference type="ARBA" id="ARBA00022692"/>
    </source>
</evidence>
<feature type="transmembrane region" description="Helical" evidence="6">
    <location>
        <begin position="165"/>
        <end position="188"/>
    </location>
</feature>
<feature type="domain" description="Amino acid permease/ SLC12A" evidence="7">
    <location>
        <begin position="32"/>
        <end position="383"/>
    </location>
</feature>
<feature type="transmembrane region" description="Helical" evidence="6">
    <location>
        <begin position="57"/>
        <end position="74"/>
    </location>
</feature>
<feature type="transmembrane region" description="Helical" evidence="6">
    <location>
        <begin position="365"/>
        <end position="384"/>
    </location>
</feature>
<evidence type="ECO:0000259" key="7">
    <source>
        <dbReference type="Pfam" id="PF00324"/>
    </source>
</evidence>
<dbReference type="InterPro" id="IPR050367">
    <property type="entry name" value="APC_superfamily"/>
</dbReference>
<dbReference type="Pfam" id="PF00324">
    <property type="entry name" value="AA_permease"/>
    <property type="match status" value="1"/>
</dbReference>
<evidence type="ECO:0000313" key="9">
    <source>
        <dbReference type="Proteomes" id="UP001260072"/>
    </source>
</evidence>
<evidence type="ECO:0000256" key="1">
    <source>
        <dbReference type="ARBA" id="ARBA00004141"/>
    </source>
</evidence>
<dbReference type="PANTHER" id="PTHR42770:SF8">
    <property type="entry name" value="PUTRESCINE IMPORTER PUUP"/>
    <property type="match status" value="1"/>
</dbReference>
<name>A0ABU1FGM0_9MICO</name>
<keyword evidence="2 6" id="KW-0812">Transmembrane</keyword>
<comment type="caution">
    <text evidence="8">The sequence shown here is derived from an EMBL/GenBank/DDBJ whole genome shotgun (WGS) entry which is preliminary data.</text>
</comment>
<keyword evidence="4 6" id="KW-0472">Membrane</keyword>
<sequence>MSQTTVAGTPGHAASATEGTHLRRVLGVPSLVLFGLVYMVPLTVFTTYGIVTQLTGGRVPLAYAITLVAMFFTARSYARMAAAYPYAGSAYVYAQRTFGPGVGFLAGWSLMLDYLFLPMINYLVIGIYLNAAFPAVPQWVFIVATIALVTVLNVVGILSVARANFVIIAVQTLFIAAFIVLSLVSIGGTGEVDPVAPFTGDGTVEGTGVLFAGAAVLCLSFLGFDAVSTLAEEAKDATRSVPRAIMITTIAAGVIFILLSYLSQLAFPSNAFTDVDSAALDVMGAAGGQFLAIFFTAAYIAGATGSALTSQASVARILYAMGRDRVLPRAVFGRLSERFRTPVVAILVVSAISLFAVVIDLGLLVEMISFGALIAFSVVNLTVVKHYFIDRRERSGAAVVSNLVLPLIGFGLTVWLWTSLSGRTFVVGLIWLALGLVLLGFVTRGFRRPVPMLDLREEAAVDEGSADAAADPATAPAVPTRERAQG</sequence>
<evidence type="ECO:0000256" key="4">
    <source>
        <dbReference type="ARBA" id="ARBA00023136"/>
    </source>
</evidence>
<dbReference type="Proteomes" id="UP001260072">
    <property type="component" value="Unassembled WGS sequence"/>
</dbReference>
<protein>
    <submittedName>
        <fullName evidence="8">APC family permease</fullName>
    </submittedName>
</protein>
<evidence type="ECO:0000256" key="5">
    <source>
        <dbReference type="SAM" id="MobiDB-lite"/>
    </source>
</evidence>
<evidence type="ECO:0000313" key="8">
    <source>
        <dbReference type="EMBL" id="MDR5690910.1"/>
    </source>
</evidence>
<feature type="transmembrane region" description="Helical" evidence="6">
    <location>
        <begin position="139"/>
        <end position="158"/>
    </location>
</feature>
<evidence type="ECO:0000256" key="3">
    <source>
        <dbReference type="ARBA" id="ARBA00022989"/>
    </source>
</evidence>
<organism evidence="8 9">
    <name type="scientific">Agromyces indicus</name>
    <dbReference type="NCBI Taxonomy" id="758919"/>
    <lineage>
        <taxon>Bacteria</taxon>
        <taxon>Bacillati</taxon>
        <taxon>Actinomycetota</taxon>
        <taxon>Actinomycetes</taxon>
        <taxon>Micrococcales</taxon>
        <taxon>Microbacteriaceae</taxon>
        <taxon>Agromyces</taxon>
    </lineage>
</organism>
<feature type="transmembrane region" description="Helical" evidence="6">
    <location>
        <begin position="31"/>
        <end position="51"/>
    </location>
</feature>
<feature type="transmembrane region" description="Helical" evidence="6">
    <location>
        <begin position="208"/>
        <end position="231"/>
    </location>
</feature>
<reference evidence="9" key="1">
    <citation type="submission" date="2023-07" db="EMBL/GenBank/DDBJ databases">
        <title>Description of three actinobacteria isolated from air of manufacturing shop in a pharmaceutical factory.</title>
        <authorList>
            <person name="Zhang D.-F."/>
        </authorList>
    </citation>
    <scope>NUCLEOTIDE SEQUENCE [LARGE SCALE GENOMIC DNA]</scope>
    <source>
        <strain evidence="9">CCTCC AB 2011122</strain>
    </source>
</reference>
<proteinExistence type="predicted"/>
<dbReference type="InterPro" id="IPR004841">
    <property type="entry name" value="AA-permease/SLC12A_dom"/>
</dbReference>
<accession>A0ABU1FGM0</accession>
<gene>
    <name evidence="8" type="ORF">RH861_02415</name>
</gene>
<dbReference type="PIRSF" id="PIRSF006060">
    <property type="entry name" value="AA_transporter"/>
    <property type="match status" value="1"/>
</dbReference>
<feature type="transmembrane region" description="Helical" evidence="6">
    <location>
        <begin position="396"/>
        <end position="418"/>
    </location>
</feature>
<evidence type="ECO:0000256" key="6">
    <source>
        <dbReference type="SAM" id="Phobius"/>
    </source>
</evidence>
<dbReference type="Gene3D" id="1.20.1740.10">
    <property type="entry name" value="Amino acid/polyamine transporter I"/>
    <property type="match status" value="1"/>
</dbReference>
<feature type="transmembrane region" description="Helical" evidence="6">
    <location>
        <begin position="290"/>
        <end position="319"/>
    </location>
</feature>